<dbReference type="SUPFAM" id="SSF53474">
    <property type="entry name" value="alpha/beta-Hydrolases"/>
    <property type="match status" value="1"/>
</dbReference>
<reference evidence="1 2" key="1">
    <citation type="submission" date="2018-04" db="EMBL/GenBank/DDBJ databases">
        <title>Genomic Encyclopedia of Type Strains, Phase IV (KMG-IV): sequencing the most valuable type-strain genomes for metagenomic binning, comparative biology and taxonomic classification.</title>
        <authorList>
            <person name="Goeker M."/>
        </authorList>
    </citation>
    <scope>NUCLEOTIDE SEQUENCE [LARGE SCALE GENOMIC DNA]</scope>
    <source>
        <strain evidence="1 2">DSM 20705</strain>
    </source>
</reference>
<dbReference type="InterPro" id="IPR029058">
    <property type="entry name" value="AB_hydrolase_fold"/>
</dbReference>
<comment type="caution">
    <text evidence="1">The sequence shown here is derived from an EMBL/GenBank/DDBJ whole genome shotgun (WGS) entry which is preliminary data.</text>
</comment>
<evidence type="ECO:0000313" key="2">
    <source>
        <dbReference type="Proteomes" id="UP000245793"/>
    </source>
</evidence>
<dbReference type="RefSeq" id="WP_116480200.1">
    <property type="nucleotide sequence ID" value="NZ_QEKV01000005.1"/>
</dbReference>
<organism evidence="1 2">
    <name type="scientific">Ezakiella coagulans</name>
    <dbReference type="NCBI Taxonomy" id="46507"/>
    <lineage>
        <taxon>Bacteria</taxon>
        <taxon>Bacillati</taxon>
        <taxon>Bacillota</taxon>
        <taxon>Tissierellia</taxon>
        <taxon>Ezakiella</taxon>
    </lineage>
</organism>
<keyword evidence="2" id="KW-1185">Reference proteome</keyword>
<dbReference type="Gene3D" id="3.40.50.1820">
    <property type="entry name" value="alpha/beta hydrolase"/>
    <property type="match status" value="1"/>
</dbReference>
<evidence type="ECO:0000313" key="1">
    <source>
        <dbReference type="EMBL" id="PVY94431.1"/>
    </source>
</evidence>
<dbReference type="EMBL" id="QEKV01000005">
    <property type="protein sequence ID" value="PVY94431.1"/>
    <property type="molecule type" value="Genomic_DNA"/>
</dbReference>
<dbReference type="AlphaFoldDB" id="A0A2U1E3D1"/>
<protein>
    <recommendedName>
        <fullName evidence="3">Pimeloyl-ACP methyl ester carboxylesterase</fullName>
    </recommendedName>
</protein>
<accession>A0A2U1E3D1</accession>
<proteinExistence type="predicted"/>
<dbReference type="Proteomes" id="UP000245793">
    <property type="component" value="Unassembled WGS sequence"/>
</dbReference>
<sequence>MKTIYFISGLGSTEESVQLLNTELNKYGYEIKFLDIPGQYSNENVKIVDEKDFVEWLKNSIPKDSIVMAFSMGADLALKFNKEINPCELIILDGGIIGYDFENRDLEKEIQETKEIIIKNKLNMNPDTITNLMSIIADDYKDIFEVDLHSRVLFFVADSPNYAFEYKKVKIDKYYKTNRNDITIKIVKNTTHEIYTQKPRYVAEQIAEWFNRENKKTS</sequence>
<name>A0A2U1E3D1_9FIRM</name>
<evidence type="ECO:0008006" key="3">
    <source>
        <dbReference type="Google" id="ProtNLM"/>
    </source>
</evidence>
<gene>
    <name evidence="1" type="ORF">C7381_105137</name>
</gene>